<evidence type="ECO:0000313" key="3">
    <source>
        <dbReference type="Proteomes" id="UP000315711"/>
    </source>
</evidence>
<name>A0A562QDD0_9BACI</name>
<evidence type="ECO:0000259" key="1">
    <source>
        <dbReference type="PROSITE" id="PS51186"/>
    </source>
</evidence>
<dbReference type="AlphaFoldDB" id="A0A562QDD0"/>
<keyword evidence="3" id="KW-1185">Reference proteome</keyword>
<dbReference type="Gene3D" id="3.40.630.30">
    <property type="match status" value="1"/>
</dbReference>
<dbReference type="InterPro" id="IPR000182">
    <property type="entry name" value="GNAT_dom"/>
</dbReference>
<dbReference type="CDD" id="cd04301">
    <property type="entry name" value="NAT_SF"/>
    <property type="match status" value="1"/>
</dbReference>
<comment type="caution">
    <text evidence="2">The sequence shown here is derived from an EMBL/GenBank/DDBJ whole genome shotgun (WGS) entry which is preliminary data.</text>
</comment>
<feature type="domain" description="N-acetyltransferase" evidence="1">
    <location>
        <begin position="1"/>
        <end position="151"/>
    </location>
</feature>
<keyword evidence="2" id="KW-0808">Transferase</keyword>
<accession>A0A562QDD0</accession>
<organism evidence="2 3">
    <name type="scientific">Halalkalibacter nanhaiisediminis</name>
    <dbReference type="NCBI Taxonomy" id="688079"/>
    <lineage>
        <taxon>Bacteria</taxon>
        <taxon>Bacillati</taxon>
        <taxon>Bacillota</taxon>
        <taxon>Bacilli</taxon>
        <taxon>Bacillales</taxon>
        <taxon>Bacillaceae</taxon>
        <taxon>Halalkalibacter</taxon>
    </lineage>
</organism>
<dbReference type="OrthoDB" id="9788755at2"/>
<dbReference type="Proteomes" id="UP000315711">
    <property type="component" value="Unassembled WGS sequence"/>
</dbReference>
<dbReference type="InterPro" id="IPR016181">
    <property type="entry name" value="Acyl_CoA_acyltransferase"/>
</dbReference>
<reference evidence="2 3" key="1">
    <citation type="journal article" date="2015" name="Stand. Genomic Sci.">
        <title>Genomic Encyclopedia of Bacterial and Archaeal Type Strains, Phase III: the genomes of soil and plant-associated and newly described type strains.</title>
        <authorList>
            <person name="Whitman W.B."/>
            <person name="Woyke T."/>
            <person name="Klenk H.P."/>
            <person name="Zhou Y."/>
            <person name="Lilburn T.G."/>
            <person name="Beck B.J."/>
            <person name="De Vos P."/>
            <person name="Vandamme P."/>
            <person name="Eisen J.A."/>
            <person name="Garrity G."/>
            <person name="Hugenholtz P."/>
            <person name="Kyrpides N.C."/>
        </authorList>
    </citation>
    <scope>NUCLEOTIDE SEQUENCE [LARGE SCALE GENOMIC DNA]</scope>
    <source>
        <strain evidence="2 3">CGMCC 1.10116</strain>
    </source>
</reference>
<dbReference type="RefSeq" id="WP_144451178.1">
    <property type="nucleotide sequence ID" value="NZ_VLKZ01000008.1"/>
</dbReference>
<dbReference type="SUPFAM" id="SSF55729">
    <property type="entry name" value="Acyl-CoA N-acyltransferases (Nat)"/>
    <property type="match status" value="1"/>
</dbReference>
<dbReference type="Pfam" id="PF00583">
    <property type="entry name" value="Acetyltransf_1"/>
    <property type="match status" value="1"/>
</dbReference>
<evidence type="ECO:0000313" key="2">
    <source>
        <dbReference type="EMBL" id="TWI54713.1"/>
    </source>
</evidence>
<dbReference type="PANTHER" id="PTHR43072">
    <property type="entry name" value="N-ACETYLTRANSFERASE"/>
    <property type="match status" value="1"/>
</dbReference>
<protein>
    <submittedName>
        <fullName evidence="2">L-amino acid N-acyltransferase YncA</fullName>
    </submittedName>
</protein>
<sequence length="154" mass="17859">MIIEKATLQDAESILAIQKEAYIREAITYNNYEIAPLTETLEEMKDDFKQKTVLKAILNEKVVGSVKGYVEKGTCYVERLMVDPASQGQGIGKKLMLDLETYFPDCERFELYTGGKSTYNIRFYEKLGYTIFKTEMIRENIDFVFMEKQNSQNN</sequence>
<dbReference type="EMBL" id="VLKZ01000008">
    <property type="protein sequence ID" value="TWI54713.1"/>
    <property type="molecule type" value="Genomic_DNA"/>
</dbReference>
<dbReference type="PROSITE" id="PS51186">
    <property type="entry name" value="GNAT"/>
    <property type="match status" value="1"/>
</dbReference>
<gene>
    <name evidence="2" type="ORF">IQ10_02938</name>
</gene>
<dbReference type="GO" id="GO:0016747">
    <property type="term" value="F:acyltransferase activity, transferring groups other than amino-acyl groups"/>
    <property type="evidence" value="ECO:0007669"/>
    <property type="project" value="InterPro"/>
</dbReference>
<keyword evidence="2" id="KW-0012">Acyltransferase</keyword>
<proteinExistence type="predicted"/>